<feature type="domain" description="Glycoside-hydrolase family GH114 TIM-barrel" evidence="4">
    <location>
        <begin position="66"/>
        <end position="296"/>
    </location>
</feature>
<sequence>MEIMPVRKSWLSWKMLALLGLRMVAGSPLRSGSDISLAGKSQSRSASTSVNVASRGSVWKPNVGDSWQIVLSSPVKVNTQAMSPNVAVWDLDLYENDVETFRALQKAGKKVICYFSAGSWESYRDDANQFRESDLGNVMDGWPDERWLDTRSSNVRNIMKKRIATAAQKGCDAVDPDNIDAYGNDTGLKLKKSDAINYMKFLSKTAASYGMSIGLKNSADIIPGILDYVDFSVVEQCIEYEECETYAPFIDAGKPVFHIEYPRGAPNKISTSMVNKICKSSTTAGFITVMKKLNLDGGARYCGSGQVYSTKTQK</sequence>
<dbReference type="Proteomes" id="UP001498476">
    <property type="component" value="Unassembled WGS sequence"/>
</dbReference>
<feature type="signal peptide" evidence="3">
    <location>
        <begin position="1"/>
        <end position="26"/>
    </location>
</feature>
<evidence type="ECO:0000256" key="3">
    <source>
        <dbReference type="SAM" id="SignalP"/>
    </source>
</evidence>
<dbReference type="Gene3D" id="3.20.20.70">
    <property type="entry name" value="Aldolase class I"/>
    <property type="match status" value="1"/>
</dbReference>
<dbReference type="InterPro" id="IPR004352">
    <property type="entry name" value="GH114_TIM-barrel"/>
</dbReference>
<feature type="chain" id="PRO_5045635076" description="alpha-galactosidase" evidence="3">
    <location>
        <begin position="27"/>
        <end position="314"/>
    </location>
</feature>
<dbReference type="EMBL" id="JAZAVJ010000004">
    <property type="protein sequence ID" value="KAK7424474.1"/>
    <property type="molecule type" value="Genomic_DNA"/>
</dbReference>
<organism evidence="5 6">
    <name type="scientific">Neonectria punicea</name>
    <dbReference type="NCBI Taxonomy" id="979145"/>
    <lineage>
        <taxon>Eukaryota</taxon>
        <taxon>Fungi</taxon>
        <taxon>Dikarya</taxon>
        <taxon>Ascomycota</taxon>
        <taxon>Pezizomycotina</taxon>
        <taxon>Sordariomycetes</taxon>
        <taxon>Hypocreomycetidae</taxon>
        <taxon>Hypocreales</taxon>
        <taxon>Nectriaceae</taxon>
        <taxon>Neonectria</taxon>
    </lineage>
</organism>
<evidence type="ECO:0000313" key="6">
    <source>
        <dbReference type="Proteomes" id="UP001498476"/>
    </source>
</evidence>
<evidence type="ECO:0000256" key="2">
    <source>
        <dbReference type="ARBA" id="ARBA00012755"/>
    </source>
</evidence>
<gene>
    <name evidence="5" type="ORF">QQX98_000439</name>
</gene>
<evidence type="ECO:0000313" key="5">
    <source>
        <dbReference type="EMBL" id="KAK7424474.1"/>
    </source>
</evidence>
<dbReference type="PANTHER" id="PTHR35273">
    <property type="entry name" value="ALPHA-1,4 POLYGALACTOSAMINIDASE, PUTATIVE (AFU_ORTHOLOGUE AFUA_3G07890)-RELATED"/>
    <property type="match status" value="1"/>
</dbReference>
<dbReference type="Pfam" id="PF03537">
    <property type="entry name" value="Glyco_hydro_114"/>
    <property type="match status" value="1"/>
</dbReference>
<name>A0ABR1HUH2_9HYPO</name>
<comment type="caution">
    <text evidence="5">The sequence shown here is derived from an EMBL/GenBank/DDBJ whole genome shotgun (WGS) entry which is preliminary data.</text>
</comment>
<reference evidence="5 6" key="1">
    <citation type="journal article" date="2025" name="Microbiol. Resour. Announc.">
        <title>Draft genome sequences for Neonectria magnoliae and Neonectria punicea, canker pathogens of Liriodendron tulipifera and Acer saccharum in West Virginia.</title>
        <authorList>
            <person name="Petronek H.M."/>
            <person name="Kasson M.T."/>
            <person name="Metheny A.M."/>
            <person name="Stauder C.M."/>
            <person name="Lovett B."/>
            <person name="Lynch S.C."/>
            <person name="Garnas J.R."/>
            <person name="Kasson L.R."/>
            <person name="Stajich J.E."/>
        </authorList>
    </citation>
    <scope>NUCLEOTIDE SEQUENCE [LARGE SCALE GENOMIC DNA]</scope>
    <source>
        <strain evidence="5 6">NRRL 64653</strain>
    </source>
</reference>
<dbReference type="InterPro" id="IPR013785">
    <property type="entry name" value="Aldolase_TIM"/>
</dbReference>
<dbReference type="EC" id="3.2.1.22" evidence="2"/>
<keyword evidence="6" id="KW-1185">Reference proteome</keyword>
<proteinExistence type="predicted"/>
<dbReference type="InterPro" id="IPR017853">
    <property type="entry name" value="GH"/>
</dbReference>
<protein>
    <recommendedName>
        <fullName evidence="2">alpha-galactosidase</fullName>
        <ecNumber evidence="2">3.2.1.22</ecNumber>
    </recommendedName>
</protein>
<dbReference type="PANTHER" id="PTHR35273:SF2">
    <property type="entry name" value="ALPHA-GALACTOSIDASE"/>
    <property type="match status" value="1"/>
</dbReference>
<accession>A0ABR1HUH2</accession>
<comment type="catalytic activity">
    <reaction evidence="1">
        <text>Hydrolysis of terminal, non-reducing alpha-D-galactose residues in alpha-D-galactosides, including galactose oligosaccharides, galactomannans and galactolipids.</text>
        <dbReference type="EC" id="3.2.1.22"/>
    </reaction>
</comment>
<keyword evidence="3" id="KW-0732">Signal</keyword>
<evidence type="ECO:0000259" key="4">
    <source>
        <dbReference type="Pfam" id="PF03537"/>
    </source>
</evidence>
<evidence type="ECO:0000256" key="1">
    <source>
        <dbReference type="ARBA" id="ARBA00001255"/>
    </source>
</evidence>
<dbReference type="SUPFAM" id="SSF51445">
    <property type="entry name" value="(Trans)glycosidases"/>
    <property type="match status" value="1"/>
</dbReference>